<dbReference type="EMBL" id="AP012051">
    <property type="protein sequence ID" value="BAL81040.1"/>
    <property type="molecule type" value="Genomic_DNA"/>
</dbReference>
<dbReference type="InterPro" id="IPR038726">
    <property type="entry name" value="PDDEXK_AddAB-type"/>
</dbReference>
<dbReference type="KEGG" id="cex:CSE_09140"/>
<name>A0A7U6GES4_CALEA</name>
<accession>A0A7U6GES4</accession>
<dbReference type="Gene3D" id="3.90.320.10">
    <property type="match status" value="1"/>
</dbReference>
<dbReference type="InterPro" id="IPR011335">
    <property type="entry name" value="Restrct_endonuc-II-like"/>
</dbReference>
<dbReference type="Pfam" id="PF12705">
    <property type="entry name" value="PDDEXK_1"/>
    <property type="match status" value="1"/>
</dbReference>
<dbReference type="Proteomes" id="UP000004793">
    <property type="component" value="Chromosome"/>
</dbReference>
<dbReference type="OrthoDB" id="9791397at2"/>
<dbReference type="InterPro" id="IPR011604">
    <property type="entry name" value="PDDEXK-like_dom_sf"/>
</dbReference>
<evidence type="ECO:0000313" key="3">
    <source>
        <dbReference type="Proteomes" id="UP000004793"/>
    </source>
</evidence>
<dbReference type="SUPFAM" id="SSF52980">
    <property type="entry name" value="Restriction endonuclease-like"/>
    <property type="match status" value="1"/>
</dbReference>
<protein>
    <recommendedName>
        <fullName evidence="1">PD-(D/E)XK endonuclease-like domain-containing protein</fullName>
    </recommendedName>
</protein>
<gene>
    <name evidence="2" type="ordered locus">CSE_09140</name>
</gene>
<proteinExistence type="predicted"/>
<organism evidence="2 3">
    <name type="scientific">Caldisericum exile (strain DSM 21853 / NBRC 104410 / AZM16c01)</name>
    <dbReference type="NCBI Taxonomy" id="511051"/>
    <lineage>
        <taxon>Bacteria</taxon>
        <taxon>Pseudomonadati</taxon>
        <taxon>Caldisericota/Cryosericota group</taxon>
        <taxon>Caldisericota</taxon>
        <taxon>Caldisericia</taxon>
        <taxon>Caldisericales</taxon>
        <taxon>Caldisericaceae</taxon>
        <taxon>Caldisericum</taxon>
    </lineage>
</organism>
<dbReference type="AlphaFoldDB" id="A0A7U6GES4"/>
<sequence length="255" mass="30049">MAENEKFYLSYSKIATYVKCPLRYKFIYIDNLETEIKPYFSLGNSIHKVLEKFYSPNENFKVLKKDPYKYLIELLDKHWISAGYKNEIEEIKAKNEAKEMLTAYYRENIFGFTPAFEVESEFSIPFLGLELRGRLDRVDSVGKDFVIIDYKTNNFLSDSFREEEILQPVIYKIAGNYKYGKSIKEISFHYLRKGKKINFDIGLYLIEKSKKRITEITENIFKGKFPPNVNGSCNSCEFKDRCEAYALLKLSRKSL</sequence>
<evidence type="ECO:0000313" key="2">
    <source>
        <dbReference type="EMBL" id="BAL81040.1"/>
    </source>
</evidence>
<dbReference type="RefSeq" id="WP_014453442.1">
    <property type="nucleotide sequence ID" value="NC_017096.1"/>
</dbReference>
<feature type="domain" description="PD-(D/E)XK endonuclease-like" evidence="1">
    <location>
        <begin position="9"/>
        <end position="243"/>
    </location>
</feature>
<reference evidence="2 3" key="1">
    <citation type="submission" date="2011-01" db="EMBL/GenBank/DDBJ databases">
        <title>Whole genome sequence of Caldisericum exile AZM16c01.</title>
        <authorList>
            <person name="Narita-Yamada S."/>
            <person name="Kawakoshi A."/>
            <person name="Nakamura S."/>
            <person name="Sasagawa M."/>
            <person name="Fukada J."/>
            <person name="Sekine M."/>
            <person name="Kato Y."/>
            <person name="Fukai R."/>
            <person name="Sasaki K."/>
            <person name="Hanamaki A."/>
            <person name="Narita H."/>
            <person name="Konno Y."/>
            <person name="Mori K."/>
            <person name="Yamazaki S."/>
            <person name="Suzuki K."/>
            <person name="Fujita N."/>
        </authorList>
    </citation>
    <scope>NUCLEOTIDE SEQUENCE [LARGE SCALE GENOMIC DNA]</scope>
    <source>
        <strain evidence="3">DSM 21853 / NBRC 104410 / AZM16c01</strain>
    </source>
</reference>
<evidence type="ECO:0000259" key="1">
    <source>
        <dbReference type="Pfam" id="PF12705"/>
    </source>
</evidence>
<keyword evidence="3" id="KW-1185">Reference proteome</keyword>